<dbReference type="Proteomes" id="UP000748752">
    <property type="component" value="Unassembled WGS sequence"/>
</dbReference>
<evidence type="ECO:0000313" key="1">
    <source>
        <dbReference type="EMBL" id="MBK1631780.1"/>
    </source>
</evidence>
<keyword evidence="2" id="KW-1185">Reference proteome</keyword>
<reference evidence="1 2" key="1">
    <citation type="journal article" date="2020" name="Microorganisms">
        <title>Osmotic Adaptation and Compatible Solute Biosynthesis of Phototrophic Bacteria as Revealed from Genome Analyses.</title>
        <authorList>
            <person name="Imhoff J.F."/>
            <person name="Rahn T."/>
            <person name="Kunzel S."/>
            <person name="Keller A."/>
            <person name="Neulinger S.C."/>
        </authorList>
    </citation>
    <scope>NUCLEOTIDE SEQUENCE [LARGE SCALE GENOMIC DNA]</scope>
    <source>
        <strain evidence="1 2">DSM 6210</strain>
    </source>
</reference>
<comment type="caution">
    <text evidence="1">The sequence shown here is derived from an EMBL/GenBank/DDBJ whole genome shotgun (WGS) entry which is preliminary data.</text>
</comment>
<name>A0ABS1CIN6_9GAMM</name>
<sequence>MDALQHRIQALHPRAEALCAALRSEAERVFGAETALGCTPKTAVFRLERDPASGADSLVGEWQDEHGHRIGMLVLHPDGGCFGEFDLVRMHPHKPGWFVEAVEAWAGAAAHGNDAVCADLRLLAAP</sequence>
<dbReference type="RefSeq" id="WP_200238537.1">
    <property type="nucleotide sequence ID" value="NZ_NRRV01000032.1"/>
</dbReference>
<dbReference type="EMBL" id="NRRV01000032">
    <property type="protein sequence ID" value="MBK1631780.1"/>
    <property type="molecule type" value="Genomic_DNA"/>
</dbReference>
<protein>
    <submittedName>
        <fullName evidence="1">Uncharacterized protein</fullName>
    </submittedName>
</protein>
<evidence type="ECO:0000313" key="2">
    <source>
        <dbReference type="Proteomes" id="UP000748752"/>
    </source>
</evidence>
<gene>
    <name evidence="1" type="ORF">CKO31_13755</name>
</gene>
<organism evidence="1 2">
    <name type="scientific">Thiohalocapsa halophila</name>
    <dbReference type="NCBI Taxonomy" id="69359"/>
    <lineage>
        <taxon>Bacteria</taxon>
        <taxon>Pseudomonadati</taxon>
        <taxon>Pseudomonadota</taxon>
        <taxon>Gammaproteobacteria</taxon>
        <taxon>Chromatiales</taxon>
        <taxon>Chromatiaceae</taxon>
        <taxon>Thiohalocapsa</taxon>
    </lineage>
</organism>
<proteinExistence type="predicted"/>
<accession>A0ABS1CIN6</accession>